<dbReference type="GO" id="GO:0045302">
    <property type="term" value="F:choloylglycine hydrolase activity"/>
    <property type="evidence" value="ECO:0007669"/>
    <property type="project" value="UniProtKB-EC"/>
</dbReference>
<reference evidence="5 7" key="2">
    <citation type="submission" date="2018-06" db="EMBL/GenBank/DDBJ databases">
        <authorList>
            <consortium name="Pathogen Informatics"/>
            <person name="Doyle S."/>
        </authorList>
    </citation>
    <scope>NUCLEOTIDE SEQUENCE [LARGE SCALE GENOMIC DNA]</scope>
    <source>
        <strain evidence="5 7">NCTC12376</strain>
    </source>
</reference>
<dbReference type="EMBL" id="UGOW01000001">
    <property type="protein sequence ID" value="STY19267.1"/>
    <property type="molecule type" value="Genomic_DNA"/>
</dbReference>
<keyword evidence="6" id="KW-1185">Reference proteome</keyword>
<dbReference type="InterPro" id="IPR029055">
    <property type="entry name" value="Ntn_hydrolases_N"/>
</dbReference>
<gene>
    <name evidence="5" type="primary">yxeI_3</name>
    <name evidence="4" type="ORF">Lqua_1623</name>
    <name evidence="5" type="ORF">NCTC12376_03104</name>
</gene>
<keyword evidence="2 5" id="KW-0378">Hydrolase</keyword>
<evidence type="ECO:0000313" key="5">
    <source>
        <dbReference type="EMBL" id="STY19267.1"/>
    </source>
</evidence>
<proteinExistence type="inferred from homology"/>
<dbReference type="STRING" id="45072.Lqua_1623"/>
<dbReference type="RefSeq" id="WP_058473799.1">
    <property type="nucleotide sequence ID" value="NZ_CAAAIL010000002.1"/>
</dbReference>
<dbReference type="EC" id="3.5.1.24" evidence="5"/>
<evidence type="ECO:0000313" key="6">
    <source>
        <dbReference type="Proteomes" id="UP000054639"/>
    </source>
</evidence>
<evidence type="ECO:0000313" key="4">
    <source>
        <dbReference type="EMBL" id="KTD49171.1"/>
    </source>
</evidence>
<sequence length="344" mass="39279">MTNYSFQLTQYLFCFFLLLNIFSEPSIACTRLLKVDENNATMVGRSMDWMEDPRTNLVVYPRGQTHVGDARSNEIQWISKHGSIVATAYDGLTSDGFNERGLAAHLLWLNAADYGLRDQSLPGLSVKTWIQYYLDNFKTVKEAVQFSRSNPFQIVPFFHQEAKKWITVHLILDDASGDSAILEYVDGQLHIHHNRDYVIAANDPVFDKQLLNLKNYKVFGGDLPLPGSSRSPDRFVRASYYTNKLPKASSVNEELAEIISVLNNSAQPFSTASSENPFDARTYWHTIADLTHRVYYFQSKLNQNLIKVRLDHFDLKKGTPVKQLDLVNHPEFVGDMSEHFESIS</sequence>
<dbReference type="Gene3D" id="3.60.60.10">
    <property type="entry name" value="Penicillin V Acylase, Chain A"/>
    <property type="match status" value="1"/>
</dbReference>
<name>A0A378L0E9_9GAMM</name>
<accession>A0A378L0E9</accession>
<dbReference type="PANTHER" id="PTHR35527">
    <property type="entry name" value="CHOLOYLGLYCINE HYDROLASE"/>
    <property type="match status" value="1"/>
</dbReference>
<evidence type="ECO:0000256" key="2">
    <source>
        <dbReference type="ARBA" id="ARBA00022801"/>
    </source>
</evidence>
<dbReference type="InterPro" id="IPR052193">
    <property type="entry name" value="Peptidase_C59"/>
</dbReference>
<dbReference type="CDD" id="cd01902">
    <property type="entry name" value="Ntn_CGH"/>
    <property type="match status" value="1"/>
</dbReference>
<dbReference type="PANTHER" id="PTHR35527:SF2">
    <property type="entry name" value="HYDROLASE"/>
    <property type="match status" value="1"/>
</dbReference>
<dbReference type="Pfam" id="PF02275">
    <property type="entry name" value="CBAH"/>
    <property type="match status" value="1"/>
</dbReference>
<reference evidence="4 6" key="1">
    <citation type="submission" date="2015-11" db="EMBL/GenBank/DDBJ databases">
        <title>Genomic analysis of 38 Legionella species identifies large and diverse effector repertoires.</title>
        <authorList>
            <person name="Burstein D."/>
            <person name="Amaro F."/>
            <person name="Zusman T."/>
            <person name="Lifshitz Z."/>
            <person name="Cohen O."/>
            <person name="Gilbert J.A."/>
            <person name="Pupko T."/>
            <person name="Shuman H.A."/>
            <person name="Segal G."/>
        </authorList>
    </citation>
    <scope>NUCLEOTIDE SEQUENCE [LARGE SCALE GENOMIC DNA]</scope>
    <source>
        <strain evidence="4 6">ATCC 49507</strain>
    </source>
</reference>
<dbReference type="EMBL" id="LNYR01000021">
    <property type="protein sequence ID" value="KTD49171.1"/>
    <property type="molecule type" value="Genomic_DNA"/>
</dbReference>
<dbReference type="Proteomes" id="UP000054639">
    <property type="component" value="Unassembled WGS sequence"/>
</dbReference>
<dbReference type="AlphaFoldDB" id="A0A378L0E9"/>
<dbReference type="Proteomes" id="UP000254230">
    <property type="component" value="Unassembled WGS sequence"/>
</dbReference>
<organism evidence="5 7">
    <name type="scientific">Legionella quateirensis</name>
    <dbReference type="NCBI Taxonomy" id="45072"/>
    <lineage>
        <taxon>Bacteria</taxon>
        <taxon>Pseudomonadati</taxon>
        <taxon>Pseudomonadota</taxon>
        <taxon>Gammaproteobacteria</taxon>
        <taxon>Legionellales</taxon>
        <taxon>Legionellaceae</taxon>
        <taxon>Legionella</taxon>
    </lineage>
</organism>
<evidence type="ECO:0000259" key="3">
    <source>
        <dbReference type="Pfam" id="PF02275"/>
    </source>
</evidence>
<dbReference type="InterPro" id="IPR029132">
    <property type="entry name" value="CBAH/NAAA_C"/>
</dbReference>
<evidence type="ECO:0000313" key="7">
    <source>
        <dbReference type="Proteomes" id="UP000254230"/>
    </source>
</evidence>
<protein>
    <submittedName>
        <fullName evidence="5">Choloylglycine hydrolase</fullName>
        <ecNumber evidence="5">3.5.1.24</ecNumber>
    </submittedName>
</protein>
<dbReference type="SUPFAM" id="SSF56235">
    <property type="entry name" value="N-terminal nucleophile aminohydrolases (Ntn hydrolases)"/>
    <property type="match status" value="1"/>
</dbReference>
<comment type="similarity">
    <text evidence="1">Belongs to the peptidase C59 family.</text>
</comment>
<feature type="domain" description="Choloylglycine hydrolase/NAAA C-terminal" evidence="3">
    <location>
        <begin position="29"/>
        <end position="316"/>
    </location>
</feature>
<dbReference type="OrthoDB" id="1265391at2"/>
<evidence type="ECO:0000256" key="1">
    <source>
        <dbReference type="ARBA" id="ARBA00006625"/>
    </source>
</evidence>